<accession>A0A3A8P464</accession>
<dbReference type="RefSeq" id="WP_120624120.1">
    <property type="nucleotide sequence ID" value="NZ_RAWG01000021.1"/>
</dbReference>
<dbReference type="EMBL" id="RAWG01000021">
    <property type="protein sequence ID" value="RKH46544.1"/>
    <property type="molecule type" value="Genomic_DNA"/>
</dbReference>
<evidence type="ECO:0000256" key="1">
    <source>
        <dbReference type="SAM" id="Phobius"/>
    </source>
</evidence>
<feature type="transmembrane region" description="Helical" evidence="1">
    <location>
        <begin position="93"/>
        <end position="111"/>
    </location>
</feature>
<keyword evidence="3" id="KW-1185">Reference proteome</keyword>
<organism evidence="2 3">
    <name type="scientific">Corallococcus sicarius</name>
    <dbReference type="NCBI Taxonomy" id="2316726"/>
    <lineage>
        <taxon>Bacteria</taxon>
        <taxon>Pseudomonadati</taxon>
        <taxon>Myxococcota</taxon>
        <taxon>Myxococcia</taxon>
        <taxon>Myxococcales</taxon>
        <taxon>Cystobacterineae</taxon>
        <taxon>Myxococcaceae</taxon>
        <taxon>Corallococcus</taxon>
    </lineage>
</organism>
<name>A0A3A8P464_9BACT</name>
<gene>
    <name evidence="2" type="ORF">D7X12_04985</name>
</gene>
<comment type="caution">
    <text evidence="2">The sequence shown here is derived from an EMBL/GenBank/DDBJ whole genome shotgun (WGS) entry which is preliminary data.</text>
</comment>
<sequence length="192" mass="21937">MTPSAEELLAIARRYWREDKLYDFRLDHSPEFDRLEALWNEKLKEIDRWWALLGDLRKELPGYSIGDGTAPVNGCYGALVYPPREKALQRPQICWVVVGYLSILAPVYTVYCVRREFLGKQFRGAKAFLGPAPLELRDIAEVVAQRIEANYGATALPLEIAQTPVPLYVHFMEPPRTTLFHALFSSEPENVA</sequence>
<keyword evidence="1" id="KW-0472">Membrane</keyword>
<evidence type="ECO:0000313" key="3">
    <source>
        <dbReference type="Proteomes" id="UP000273405"/>
    </source>
</evidence>
<reference evidence="3" key="1">
    <citation type="submission" date="2018-09" db="EMBL/GenBank/DDBJ databases">
        <authorList>
            <person name="Livingstone P.G."/>
            <person name="Whitworth D.E."/>
        </authorList>
    </citation>
    <scope>NUCLEOTIDE SEQUENCE [LARGE SCALE GENOMIC DNA]</scope>
    <source>
        <strain evidence="3">CA040B</strain>
    </source>
</reference>
<dbReference type="Proteomes" id="UP000273405">
    <property type="component" value="Unassembled WGS sequence"/>
</dbReference>
<evidence type="ECO:0000313" key="2">
    <source>
        <dbReference type="EMBL" id="RKH46544.1"/>
    </source>
</evidence>
<proteinExistence type="predicted"/>
<keyword evidence="1" id="KW-1133">Transmembrane helix</keyword>
<protein>
    <submittedName>
        <fullName evidence="2">Uncharacterized protein</fullName>
    </submittedName>
</protein>
<dbReference type="AlphaFoldDB" id="A0A3A8P464"/>
<keyword evidence="1" id="KW-0812">Transmembrane</keyword>
<dbReference type="OrthoDB" id="5521692at2"/>